<name>A0A552VB80_9FIRM</name>
<proteinExistence type="predicted"/>
<reference evidence="2 3" key="1">
    <citation type="submission" date="2019-07" db="EMBL/GenBank/DDBJ databases">
        <title>Criibacterium bergeronii gen. nov., sp. nov. isolated from human clinical samples.</title>
        <authorList>
            <person name="Maheux A.F."/>
            <person name="Boudreau D.K."/>
            <person name="Berube E."/>
            <person name="Brodeur S."/>
            <person name="Bernard K.A."/>
            <person name="Abed J.Y."/>
            <person name="Ducrey E."/>
            <person name="Guay E.F."/>
            <person name="Raymond F."/>
            <person name="Corbeil J."/>
            <person name="Domingo M.-C."/>
            <person name="Roy P.H."/>
            <person name="Boissinot M."/>
            <person name="Tocheva E.I."/>
            <person name="Omar R.F."/>
        </authorList>
    </citation>
    <scope>NUCLEOTIDE SEQUENCE [LARGE SCALE GENOMIC DNA]</scope>
    <source>
        <strain evidence="2 3">CCRI-24246</strain>
    </source>
</reference>
<dbReference type="GO" id="GO:0008081">
    <property type="term" value="F:phosphoric diester hydrolase activity"/>
    <property type="evidence" value="ECO:0007669"/>
    <property type="project" value="InterPro"/>
</dbReference>
<gene>
    <name evidence="2" type="ORF">FL857_03905</name>
</gene>
<dbReference type="SUPFAM" id="SSF51695">
    <property type="entry name" value="PLC-like phosphodiesterases"/>
    <property type="match status" value="1"/>
</dbReference>
<feature type="domain" description="GP-PDE" evidence="1">
    <location>
        <begin position="1"/>
        <end position="236"/>
    </location>
</feature>
<evidence type="ECO:0000313" key="3">
    <source>
        <dbReference type="Proteomes" id="UP000319424"/>
    </source>
</evidence>
<comment type="caution">
    <text evidence="2">The sequence shown here is derived from an EMBL/GenBank/DDBJ whole genome shotgun (WGS) entry which is preliminary data.</text>
</comment>
<dbReference type="GO" id="GO:0006629">
    <property type="term" value="P:lipid metabolic process"/>
    <property type="evidence" value="ECO:0007669"/>
    <property type="project" value="InterPro"/>
</dbReference>
<dbReference type="InterPro" id="IPR030395">
    <property type="entry name" value="GP_PDE_dom"/>
</dbReference>
<sequence length="238" mass="27750">MLNIAHRGFKSKYPENTMLAFKKAVEENADGIEFDVHLSKDDEIVIIHDERLDRTTNAKGRVMDYTLAELKKVNAGALYGNIDFEAIPTLREYFEYIKDKDIITNVELKTGVYWYKGIEQKVYDMIKEFDLKDKIIISSFNHKSVLAMKKIDEKIKCGLLIDSWLEKPWLYLKQLGVECYHPSAYCVDEELVTGLHENGFELNVWYGTEPFNFSDTYKLNVDAMITDYPDEINKIRSM</sequence>
<dbReference type="CDD" id="cd08563">
    <property type="entry name" value="GDPD_TtGDE_like"/>
    <property type="match status" value="1"/>
</dbReference>
<dbReference type="AlphaFoldDB" id="A0A552VB80"/>
<dbReference type="Pfam" id="PF03009">
    <property type="entry name" value="GDPD"/>
    <property type="match status" value="1"/>
</dbReference>
<dbReference type="EMBL" id="VJXW01000004">
    <property type="protein sequence ID" value="TRW27722.1"/>
    <property type="molecule type" value="Genomic_DNA"/>
</dbReference>
<dbReference type="PROSITE" id="PS51704">
    <property type="entry name" value="GP_PDE"/>
    <property type="match status" value="1"/>
</dbReference>
<dbReference type="Proteomes" id="UP000319424">
    <property type="component" value="Unassembled WGS sequence"/>
</dbReference>
<evidence type="ECO:0000259" key="1">
    <source>
        <dbReference type="PROSITE" id="PS51704"/>
    </source>
</evidence>
<dbReference type="PANTHER" id="PTHR46211">
    <property type="entry name" value="GLYCEROPHOSPHORYL DIESTER PHOSPHODIESTERASE"/>
    <property type="match status" value="1"/>
</dbReference>
<protein>
    <submittedName>
        <fullName evidence="2">Glycerophosphodiester phosphodiesterase</fullName>
    </submittedName>
</protein>
<dbReference type="PANTHER" id="PTHR46211:SF1">
    <property type="entry name" value="GLYCEROPHOSPHODIESTER PHOSPHODIESTERASE, CYTOPLASMIC"/>
    <property type="match status" value="1"/>
</dbReference>
<dbReference type="OrthoDB" id="384721at2"/>
<evidence type="ECO:0000313" key="2">
    <source>
        <dbReference type="EMBL" id="TRW27722.1"/>
    </source>
</evidence>
<dbReference type="Gene3D" id="3.20.20.190">
    <property type="entry name" value="Phosphatidylinositol (PI) phosphodiesterase"/>
    <property type="match status" value="1"/>
</dbReference>
<organism evidence="2 3">
    <name type="scientific">Criibacterium bergeronii</name>
    <dbReference type="NCBI Taxonomy" id="1871336"/>
    <lineage>
        <taxon>Bacteria</taxon>
        <taxon>Bacillati</taxon>
        <taxon>Bacillota</taxon>
        <taxon>Clostridia</taxon>
        <taxon>Peptostreptococcales</taxon>
        <taxon>Filifactoraceae</taxon>
        <taxon>Criibacterium</taxon>
    </lineage>
</organism>
<dbReference type="InterPro" id="IPR017946">
    <property type="entry name" value="PLC-like_Pdiesterase_TIM-brl"/>
</dbReference>
<accession>A0A552VB80</accession>
<dbReference type="RefSeq" id="WP_144015794.1">
    <property type="nucleotide sequence ID" value="NZ_VJXW01000004.1"/>
</dbReference>